<feature type="non-terminal residue" evidence="2">
    <location>
        <position position="171"/>
    </location>
</feature>
<reference evidence="2" key="1">
    <citation type="journal article" date="2015" name="Nature">
        <title>Complex archaea that bridge the gap between prokaryotes and eukaryotes.</title>
        <authorList>
            <person name="Spang A."/>
            <person name="Saw J.H."/>
            <person name="Jorgensen S.L."/>
            <person name="Zaremba-Niedzwiedzka K."/>
            <person name="Martijn J."/>
            <person name="Lind A.E."/>
            <person name="van Eijk R."/>
            <person name="Schleper C."/>
            <person name="Guy L."/>
            <person name="Ettema T.J."/>
        </authorList>
    </citation>
    <scope>NUCLEOTIDE SEQUENCE</scope>
</reference>
<dbReference type="GO" id="GO:0006310">
    <property type="term" value="P:DNA recombination"/>
    <property type="evidence" value="ECO:0007669"/>
    <property type="project" value="InterPro"/>
</dbReference>
<dbReference type="Pfam" id="PF01068">
    <property type="entry name" value="DNA_ligase_A_M"/>
    <property type="match status" value="1"/>
</dbReference>
<sequence length="171" mass="20641">MICFFTFNVVHWYMKKEMQMLQVENFTYFYPEKPVLISKDQPLFETLSAHKDWIAERKYNGTRLQLHKIGNEFRFYGRHYDVLSYKPTPEMLDALNALNLPSGYCLFDGELRHNKTIGVKHKIMLYDIYVWDSELQSHLKFRDRRQNLLNIVTINEEPIGCPFEYPERFED</sequence>
<dbReference type="AlphaFoldDB" id="A0A0F9EP25"/>
<dbReference type="InterPro" id="IPR012310">
    <property type="entry name" value="DNA_ligase_ATP-dep_cent"/>
</dbReference>
<accession>A0A0F9EP25</accession>
<dbReference type="GO" id="GO:0006281">
    <property type="term" value="P:DNA repair"/>
    <property type="evidence" value="ECO:0007669"/>
    <property type="project" value="InterPro"/>
</dbReference>
<dbReference type="GO" id="GO:0003910">
    <property type="term" value="F:DNA ligase (ATP) activity"/>
    <property type="evidence" value="ECO:0007669"/>
    <property type="project" value="InterPro"/>
</dbReference>
<dbReference type="EMBL" id="LAZR01026668">
    <property type="protein sequence ID" value="KKL68011.1"/>
    <property type="molecule type" value="Genomic_DNA"/>
</dbReference>
<dbReference type="GO" id="GO:0005524">
    <property type="term" value="F:ATP binding"/>
    <property type="evidence" value="ECO:0007669"/>
    <property type="project" value="InterPro"/>
</dbReference>
<proteinExistence type="predicted"/>
<feature type="domain" description="ATP-dependent DNA ligase family profile" evidence="1">
    <location>
        <begin position="48"/>
        <end position="111"/>
    </location>
</feature>
<comment type="caution">
    <text evidence="2">The sequence shown here is derived from an EMBL/GenBank/DDBJ whole genome shotgun (WGS) entry which is preliminary data.</text>
</comment>
<name>A0A0F9EP25_9ZZZZ</name>
<evidence type="ECO:0000313" key="2">
    <source>
        <dbReference type="EMBL" id="KKL68011.1"/>
    </source>
</evidence>
<gene>
    <name evidence="2" type="ORF">LCGC14_2129290</name>
</gene>
<evidence type="ECO:0000259" key="1">
    <source>
        <dbReference type="Pfam" id="PF01068"/>
    </source>
</evidence>
<protein>
    <recommendedName>
        <fullName evidence="1">ATP-dependent DNA ligase family profile domain-containing protein</fullName>
    </recommendedName>
</protein>
<dbReference type="SUPFAM" id="SSF56091">
    <property type="entry name" value="DNA ligase/mRNA capping enzyme, catalytic domain"/>
    <property type="match status" value="1"/>
</dbReference>
<organism evidence="2">
    <name type="scientific">marine sediment metagenome</name>
    <dbReference type="NCBI Taxonomy" id="412755"/>
    <lineage>
        <taxon>unclassified sequences</taxon>
        <taxon>metagenomes</taxon>
        <taxon>ecological metagenomes</taxon>
    </lineage>
</organism>
<dbReference type="Gene3D" id="3.30.470.30">
    <property type="entry name" value="DNA ligase/mRNA capping enzyme"/>
    <property type="match status" value="1"/>
</dbReference>